<reference evidence="2 3" key="1">
    <citation type="submission" date="2022-06" db="EMBL/GenBank/DDBJ databases">
        <title>Haloarcula sp. a new haloarchaeum isolate from saline soil.</title>
        <authorList>
            <person name="Strakova D."/>
            <person name="Galisteo C."/>
            <person name="Sanchez-Porro C."/>
            <person name="Ventosa A."/>
        </authorList>
    </citation>
    <scope>NUCLEOTIDE SEQUENCE [LARGE SCALE GENOMIC DNA]</scope>
    <source>
        <strain evidence="2 3">S1CR25-12</strain>
    </source>
</reference>
<feature type="transmembrane region" description="Helical" evidence="1">
    <location>
        <begin position="12"/>
        <end position="31"/>
    </location>
</feature>
<keyword evidence="1" id="KW-1133">Transmembrane helix</keyword>
<feature type="transmembrane region" description="Helical" evidence="1">
    <location>
        <begin position="156"/>
        <end position="174"/>
    </location>
</feature>
<feature type="transmembrane region" description="Helical" evidence="1">
    <location>
        <begin position="85"/>
        <end position="102"/>
    </location>
</feature>
<evidence type="ECO:0000313" key="3">
    <source>
        <dbReference type="Proteomes" id="UP001259659"/>
    </source>
</evidence>
<proteinExistence type="predicted"/>
<feature type="transmembrane region" description="Helical" evidence="1">
    <location>
        <begin position="62"/>
        <end position="79"/>
    </location>
</feature>
<organism evidence="2 3">
    <name type="scientific">Haloarcula saliterrae</name>
    <dbReference type="NCBI Taxonomy" id="2950534"/>
    <lineage>
        <taxon>Archaea</taxon>
        <taxon>Methanobacteriati</taxon>
        <taxon>Methanobacteriota</taxon>
        <taxon>Stenosarchaea group</taxon>
        <taxon>Halobacteria</taxon>
        <taxon>Halobacteriales</taxon>
        <taxon>Haloarculaceae</taxon>
        <taxon>Haloarcula</taxon>
    </lineage>
</organism>
<comment type="caution">
    <text evidence="2">The sequence shown here is derived from an EMBL/GenBank/DDBJ whole genome shotgun (WGS) entry which is preliminary data.</text>
</comment>
<evidence type="ECO:0000256" key="1">
    <source>
        <dbReference type="SAM" id="Phobius"/>
    </source>
</evidence>
<keyword evidence="3" id="KW-1185">Reference proteome</keyword>
<keyword evidence="1" id="KW-0812">Transmembrane</keyword>
<accession>A0ABU2FGG3</accession>
<protein>
    <submittedName>
        <fullName evidence="2">Uncharacterized protein</fullName>
    </submittedName>
</protein>
<keyword evidence="1" id="KW-0472">Membrane</keyword>
<gene>
    <name evidence="2" type="ORF">NDI56_18130</name>
</gene>
<dbReference type="Proteomes" id="UP001259659">
    <property type="component" value="Unassembled WGS sequence"/>
</dbReference>
<feature type="transmembrane region" description="Helical" evidence="1">
    <location>
        <begin position="114"/>
        <end position="136"/>
    </location>
</feature>
<dbReference type="EMBL" id="JAMQON010000006">
    <property type="protein sequence ID" value="MDS0261322.1"/>
    <property type="molecule type" value="Genomic_DNA"/>
</dbReference>
<name>A0ABU2FGG3_9EURY</name>
<sequence>MSLGLESDGVDGVLGWILAGALALATATHAIAGDLLWAGLGAAVLAVALLPPAVAARPTAMVTWEVLAVAALPVGVHALGLAGDWLASVTVPALALVVAVDLDALTAVQMSAEFAVAFVVVVTMALAGLWTVAGFVSDAVLGTTVLGDQTEVMWDLVATTGVGVLAGGLFELYVRRRASVRHLTADPGGDDP</sequence>
<feature type="transmembrane region" description="Helical" evidence="1">
    <location>
        <begin position="37"/>
        <end position="55"/>
    </location>
</feature>
<evidence type="ECO:0000313" key="2">
    <source>
        <dbReference type="EMBL" id="MDS0261322.1"/>
    </source>
</evidence>
<dbReference type="RefSeq" id="WP_310921143.1">
    <property type="nucleotide sequence ID" value="NZ_JAMQON010000006.1"/>
</dbReference>